<dbReference type="Proteomes" id="UP000007110">
    <property type="component" value="Unassembled WGS sequence"/>
</dbReference>
<organism evidence="2 3">
    <name type="scientific">Strongylocentrotus purpuratus</name>
    <name type="common">Purple sea urchin</name>
    <dbReference type="NCBI Taxonomy" id="7668"/>
    <lineage>
        <taxon>Eukaryota</taxon>
        <taxon>Metazoa</taxon>
        <taxon>Echinodermata</taxon>
        <taxon>Eleutherozoa</taxon>
        <taxon>Echinozoa</taxon>
        <taxon>Echinoidea</taxon>
        <taxon>Euechinoidea</taxon>
        <taxon>Echinacea</taxon>
        <taxon>Camarodonta</taxon>
        <taxon>Echinidea</taxon>
        <taxon>Strongylocentrotidae</taxon>
        <taxon>Strongylocentrotus</taxon>
    </lineage>
</organism>
<dbReference type="RefSeq" id="XP_030849741.1">
    <property type="nucleotide sequence ID" value="XM_030993881.1"/>
</dbReference>
<evidence type="ECO:0000313" key="2">
    <source>
        <dbReference type="EnsemblMetazoa" id="XP_030849741"/>
    </source>
</evidence>
<dbReference type="CDD" id="cd01670">
    <property type="entry name" value="Death"/>
    <property type="match status" value="1"/>
</dbReference>
<proteinExistence type="predicted"/>
<accession>A0A7M7T2V0</accession>
<feature type="domain" description="NACHT" evidence="1">
    <location>
        <begin position="188"/>
        <end position="315"/>
    </location>
</feature>
<dbReference type="SUPFAM" id="SSF52540">
    <property type="entry name" value="P-loop containing nucleoside triphosphate hydrolases"/>
    <property type="match status" value="1"/>
</dbReference>
<dbReference type="KEGG" id="spu:105446828"/>
<keyword evidence="3" id="KW-1185">Reference proteome</keyword>
<dbReference type="Pfam" id="PF05729">
    <property type="entry name" value="NACHT"/>
    <property type="match status" value="1"/>
</dbReference>
<dbReference type="Gene3D" id="3.40.50.300">
    <property type="entry name" value="P-loop containing nucleotide triphosphate hydrolases"/>
    <property type="match status" value="1"/>
</dbReference>
<reference evidence="2" key="2">
    <citation type="submission" date="2021-01" db="UniProtKB">
        <authorList>
            <consortium name="EnsemblMetazoa"/>
        </authorList>
    </citation>
    <scope>IDENTIFICATION</scope>
</reference>
<dbReference type="PROSITE" id="PS50837">
    <property type="entry name" value="NACHT"/>
    <property type="match status" value="1"/>
</dbReference>
<dbReference type="InterPro" id="IPR011029">
    <property type="entry name" value="DEATH-like_dom_sf"/>
</dbReference>
<evidence type="ECO:0000259" key="1">
    <source>
        <dbReference type="PROSITE" id="PS50837"/>
    </source>
</evidence>
<evidence type="ECO:0000313" key="3">
    <source>
        <dbReference type="Proteomes" id="UP000007110"/>
    </source>
</evidence>
<reference evidence="3" key="1">
    <citation type="submission" date="2015-02" db="EMBL/GenBank/DDBJ databases">
        <title>Genome sequencing for Strongylocentrotus purpuratus.</title>
        <authorList>
            <person name="Murali S."/>
            <person name="Liu Y."/>
            <person name="Vee V."/>
            <person name="English A."/>
            <person name="Wang M."/>
            <person name="Skinner E."/>
            <person name="Han Y."/>
            <person name="Muzny D.M."/>
            <person name="Worley K.C."/>
            <person name="Gibbs R.A."/>
        </authorList>
    </citation>
    <scope>NUCLEOTIDE SEQUENCE</scope>
</reference>
<dbReference type="EnsemblMetazoa" id="XM_030993881">
    <property type="protein sequence ID" value="XP_030849741"/>
    <property type="gene ID" value="LOC105446828"/>
</dbReference>
<dbReference type="AlphaFoldDB" id="A0A7M7T2V0"/>
<dbReference type="PANTHER" id="PTHR25480">
    <property type="entry name" value="LEUCINE-RICH REPEAT-CONTAINING PROTEIN 73"/>
    <property type="match status" value="1"/>
</dbReference>
<dbReference type="InterPro" id="IPR027417">
    <property type="entry name" value="P-loop_NTPase"/>
</dbReference>
<dbReference type="InterPro" id="IPR052813">
    <property type="entry name" value="CMIP"/>
</dbReference>
<dbReference type="InParanoid" id="A0A7M7T2V0"/>
<dbReference type="OrthoDB" id="120976at2759"/>
<protein>
    <recommendedName>
        <fullName evidence="1">NACHT domain-containing protein</fullName>
    </recommendedName>
</protein>
<dbReference type="Gene3D" id="1.10.533.10">
    <property type="entry name" value="Death Domain, Fas"/>
    <property type="match status" value="1"/>
</dbReference>
<dbReference type="InterPro" id="IPR007111">
    <property type="entry name" value="NACHT_NTPase"/>
</dbReference>
<dbReference type="GeneID" id="105446828"/>
<name>A0A7M7T2V0_STRPU</name>
<sequence>MATQGGIVDSLLFQLAEDIETGEQIETLGRALGFKAAAINRYTDTNNKGDRVTCKGTRDMLFDWRQTVVPCDQHLRLNQALTDAKLVMLADTYLKETPSTTDISSKKISDSLTVEQCREKLKNNYLHELCKIQMKPWDQNDYAEFKDMHTVVTMVKKDVNGQNTTMKEILQGSVSDIFSTKVNGILPARILISAPAGRGKTTAVAKMAYDWVHRERGSALEHLPLLFVVKFRNTGQLTSIGEAIKSQLLSDVDDLTPEGLESFIRKNQGICHIILDGLDEYAGIPSTNQSLMSNIVNVIRWKEFPHCRVLVTTRPHLENFFNQAELPRVYTKMWIEGFSRESSRDYIDKFFASISNPNKGHGLKAYLEIQPLIDELVITPLFCLMVCHLWSNGLLDSGTTTQTELLDNVNVFLMQHSNARSESRVKITPKMLRKLILQLGEVALTGLLDDAKQLVFTSHDFRRVPAILDMACKLGIVSKKTVSSTCLPQSNETTSTTIEFYHKIAQEHSAGKFLADQTYHFLLHFKKSKLDRVLRKIKANIGDYENLIRFAAGTDNKLCIRIMEMVLTNNCLDESERYRILLDCSSETTNTEEGVSSLVRRCVNAESIVLKSPTVYTVVGMQNLPKQLKREVRTVKFEGSTLTTDVTSGLWACLESFSMIQKKSVSTETMRGLGHLIREQTKNLQWLWLSRVNCRKEEDLVELVESCRHVKTLNHLV</sequence>
<dbReference type="PANTHER" id="PTHR25480:SF0">
    <property type="entry name" value="C-MAF-INDUCING PROTEIN"/>
    <property type="match status" value="1"/>
</dbReference>
<dbReference type="OMA" id="IHITIDE"/>